<evidence type="ECO:0000313" key="2">
    <source>
        <dbReference type="Proteomes" id="UP000617743"/>
    </source>
</evidence>
<evidence type="ECO:0000313" key="1">
    <source>
        <dbReference type="EMBL" id="GGW81774.1"/>
    </source>
</evidence>
<evidence type="ECO:0008006" key="3">
    <source>
        <dbReference type="Google" id="ProtNLM"/>
    </source>
</evidence>
<name>A0ABQ2WYS5_9ACTN</name>
<protein>
    <recommendedName>
        <fullName evidence="3">Transposase</fullName>
    </recommendedName>
</protein>
<gene>
    <name evidence="1" type="ORF">GCM10010383_07190</name>
</gene>
<keyword evidence="2" id="KW-1185">Reference proteome</keyword>
<comment type="caution">
    <text evidence="1">The sequence shown here is derived from an EMBL/GenBank/DDBJ whole genome shotgun (WGS) entry which is preliminary data.</text>
</comment>
<dbReference type="EMBL" id="BMWC01000001">
    <property type="protein sequence ID" value="GGW81774.1"/>
    <property type="molecule type" value="Genomic_DNA"/>
</dbReference>
<organism evidence="1 2">
    <name type="scientific">Streptomyces lomondensis</name>
    <dbReference type="NCBI Taxonomy" id="68229"/>
    <lineage>
        <taxon>Bacteria</taxon>
        <taxon>Bacillati</taxon>
        <taxon>Actinomycetota</taxon>
        <taxon>Actinomycetes</taxon>
        <taxon>Kitasatosporales</taxon>
        <taxon>Streptomycetaceae</taxon>
        <taxon>Streptomyces</taxon>
    </lineage>
</organism>
<reference evidence="2" key="1">
    <citation type="journal article" date="2019" name="Int. J. Syst. Evol. Microbiol.">
        <title>The Global Catalogue of Microorganisms (GCM) 10K type strain sequencing project: providing services to taxonomists for standard genome sequencing and annotation.</title>
        <authorList>
            <consortium name="The Broad Institute Genomics Platform"/>
            <consortium name="The Broad Institute Genome Sequencing Center for Infectious Disease"/>
            <person name="Wu L."/>
            <person name="Ma J."/>
        </authorList>
    </citation>
    <scope>NUCLEOTIDE SEQUENCE [LARGE SCALE GENOMIC DNA]</scope>
    <source>
        <strain evidence="2">JCM 4866</strain>
    </source>
</reference>
<accession>A0ABQ2WYS5</accession>
<dbReference type="Proteomes" id="UP000617743">
    <property type="component" value="Unassembled WGS sequence"/>
</dbReference>
<sequence>MIPAGAAPEDEDEFLRQLVDERRVVIRLRVDRLYGTALDVKG</sequence>
<proteinExistence type="predicted"/>